<dbReference type="AlphaFoldDB" id="X0SMJ6"/>
<organism evidence="2">
    <name type="scientific">marine sediment metagenome</name>
    <dbReference type="NCBI Taxonomy" id="412755"/>
    <lineage>
        <taxon>unclassified sequences</taxon>
        <taxon>metagenomes</taxon>
        <taxon>ecological metagenomes</taxon>
    </lineage>
</organism>
<protein>
    <submittedName>
        <fullName evidence="2">Uncharacterized protein</fullName>
    </submittedName>
</protein>
<feature type="region of interest" description="Disordered" evidence="1">
    <location>
        <begin position="47"/>
        <end position="76"/>
    </location>
</feature>
<proteinExistence type="predicted"/>
<name>X0SMJ6_9ZZZZ</name>
<comment type="caution">
    <text evidence="2">The sequence shown here is derived from an EMBL/GenBank/DDBJ whole genome shotgun (WGS) entry which is preliminary data.</text>
</comment>
<accession>X0SMJ6</accession>
<sequence>MGKITPAPSGAQYGRVKKAKAKIKQLVGQGVKTNIQKASAYTVGQVAESKGHSQRKAASREVDVRYQFGKRHKNRP</sequence>
<gene>
    <name evidence="2" type="ORF">S01H1_06590</name>
</gene>
<evidence type="ECO:0000313" key="2">
    <source>
        <dbReference type="EMBL" id="GAF82269.1"/>
    </source>
</evidence>
<reference evidence="2" key="1">
    <citation type="journal article" date="2014" name="Front. Microbiol.">
        <title>High frequency of phylogenetically diverse reductive dehalogenase-homologous genes in deep subseafloor sedimentary metagenomes.</title>
        <authorList>
            <person name="Kawai M."/>
            <person name="Futagami T."/>
            <person name="Toyoda A."/>
            <person name="Takaki Y."/>
            <person name="Nishi S."/>
            <person name="Hori S."/>
            <person name="Arai W."/>
            <person name="Tsubouchi T."/>
            <person name="Morono Y."/>
            <person name="Uchiyama I."/>
            <person name="Ito T."/>
            <person name="Fujiyama A."/>
            <person name="Inagaki F."/>
            <person name="Takami H."/>
        </authorList>
    </citation>
    <scope>NUCLEOTIDE SEQUENCE</scope>
    <source>
        <strain evidence="2">Expedition CK06-06</strain>
    </source>
</reference>
<dbReference type="EMBL" id="BARS01003399">
    <property type="protein sequence ID" value="GAF82269.1"/>
    <property type="molecule type" value="Genomic_DNA"/>
</dbReference>
<evidence type="ECO:0000256" key="1">
    <source>
        <dbReference type="SAM" id="MobiDB-lite"/>
    </source>
</evidence>